<gene>
    <name evidence="2" type="ORF">IS491_18365</name>
</gene>
<organism evidence="2 3">
    <name type="scientific">Clostridium beijerinckii</name>
    <name type="common">Clostridium MP</name>
    <dbReference type="NCBI Taxonomy" id="1520"/>
    <lineage>
        <taxon>Bacteria</taxon>
        <taxon>Bacillati</taxon>
        <taxon>Bacillota</taxon>
        <taxon>Clostridia</taxon>
        <taxon>Eubacteriales</taxon>
        <taxon>Clostridiaceae</taxon>
        <taxon>Clostridium</taxon>
    </lineage>
</organism>
<dbReference type="PROSITE" id="PS50297">
    <property type="entry name" value="ANK_REP_REGION"/>
    <property type="match status" value="1"/>
</dbReference>
<proteinExistence type="predicted"/>
<dbReference type="InterPro" id="IPR036770">
    <property type="entry name" value="Ankyrin_rpt-contain_sf"/>
</dbReference>
<dbReference type="AlphaFoldDB" id="A0AAE2RUA5"/>
<accession>A0AAE2RUA5</accession>
<evidence type="ECO:0000313" key="3">
    <source>
        <dbReference type="Proteomes" id="UP000631418"/>
    </source>
</evidence>
<sequence>MIIDYSNWLYIAVSEGKIEIVKYLISYGVQMNVRNPRNNPLFRVIYEVYVDIAKLLSEKVIDTKIKYNNPFMRNMDALTLAHKKGQNEIVRLLESKL</sequence>
<comment type="caution">
    <text evidence="2">The sequence shown here is derived from an EMBL/GenBank/DDBJ whole genome shotgun (WGS) entry which is preliminary data.</text>
</comment>
<dbReference type="Pfam" id="PF12796">
    <property type="entry name" value="Ank_2"/>
    <property type="match status" value="1"/>
</dbReference>
<dbReference type="Gene3D" id="1.25.40.20">
    <property type="entry name" value="Ankyrin repeat-containing domain"/>
    <property type="match status" value="1"/>
</dbReference>
<dbReference type="SMART" id="SM00248">
    <property type="entry name" value="ANK"/>
    <property type="match status" value="2"/>
</dbReference>
<dbReference type="Proteomes" id="UP000631418">
    <property type="component" value="Unassembled WGS sequence"/>
</dbReference>
<evidence type="ECO:0000256" key="1">
    <source>
        <dbReference type="PROSITE-ProRule" id="PRU00023"/>
    </source>
</evidence>
<protein>
    <submittedName>
        <fullName evidence="2">Ankyrin repeat domain-containing protein</fullName>
    </submittedName>
</protein>
<dbReference type="EMBL" id="JADOEF010000001">
    <property type="protein sequence ID" value="MBF7810586.1"/>
    <property type="molecule type" value="Genomic_DNA"/>
</dbReference>
<reference evidence="2" key="1">
    <citation type="submission" date="2020-11" db="EMBL/GenBank/DDBJ databases">
        <authorList>
            <person name="Thieme N."/>
            <person name="Liebl W."/>
            <person name="Zverlov V."/>
        </authorList>
    </citation>
    <scope>NUCLEOTIDE SEQUENCE</scope>
    <source>
        <strain evidence="2">NT08</strain>
    </source>
</reference>
<keyword evidence="1" id="KW-0040">ANK repeat</keyword>
<name>A0AAE2RUA5_CLOBE</name>
<dbReference type="SUPFAM" id="SSF48403">
    <property type="entry name" value="Ankyrin repeat"/>
    <property type="match status" value="1"/>
</dbReference>
<dbReference type="PROSITE" id="PS50088">
    <property type="entry name" value="ANK_REPEAT"/>
    <property type="match status" value="1"/>
</dbReference>
<dbReference type="InterPro" id="IPR002110">
    <property type="entry name" value="Ankyrin_rpt"/>
</dbReference>
<evidence type="ECO:0000313" key="2">
    <source>
        <dbReference type="EMBL" id="MBF7810586.1"/>
    </source>
</evidence>
<feature type="repeat" description="ANK" evidence="1">
    <location>
        <begin position="4"/>
        <end position="36"/>
    </location>
</feature>